<dbReference type="EMBL" id="LT559118">
    <property type="protein sequence ID" value="SBO91908.1"/>
    <property type="molecule type" value="Genomic_DNA"/>
</dbReference>
<accession>A0A1M4DZC8</accession>
<dbReference type="Pfam" id="PF01177">
    <property type="entry name" value="Asp_Glu_race"/>
    <property type="match status" value="1"/>
</dbReference>
<protein>
    <submittedName>
        <fullName evidence="3">Aspartate racemase</fullName>
        <ecNumber evidence="3">5.1.1.13</ecNumber>
    </submittedName>
</protein>
<evidence type="ECO:0000256" key="2">
    <source>
        <dbReference type="ARBA" id="ARBA00023235"/>
    </source>
</evidence>
<evidence type="ECO:0000313" key="3">
    <source>
        <dbReference type="EMBL" id="SBO91908.1"/>
    </source>
</evidence>
<sequence length="263" mass="28202">MHHPPTTKAGQVTPDPDRLPMRHLGILAHSTEGAALSFLSFCQEGFQRRGEHDHPDVTLDYIPFGRSMPAWDAGDHDAVRATLATSVTRLARAGADFFICPDNTAHLALERPGPPLALPGLHIAEVVAEQAARDGRTRVGVLGTSYTMEGTVYPRALGSRAITAEVPAAEDREVINEIIFTELVNGVFTDASRAAYVKVIEKLAARGCDAVALVCTEIPLLIKPEHSPLPTLDSTRLLSTAAYDAATGLRPFPSWRGGPEGLT</sequence>
<dbReference type="InterPro" id="IPR001920">
    <property type="entry name" value="Asp/Glu_race"/>
</dbReference>
<comment type="similarity">
    <text evidence="1">Belongs to the aspartate/glutamate racemases family.</text>
</comment>
<dbReference type="SUPFAM" id="SSF53681">
    <property type="entry name" value="Aspartate/glutamate racemase"/>
    <property type="match status" value="2"/>
</dbReference>
<name>A0A1M4DZC8_9ACTN</name>
<dbReference type="PANTHER" id="PTHR21198">
    <property type="entry name" value="GLUTAMATE RACEMASE"/>
    <property type="match status" value="1"/>
</dbReference>
<evidence type="ECO:0000256" key="1">
    <source>
        <dbReference type="ARBA" id="ARBA00007847"/>
    </source>
</evidence>
<proteinExistence type="inferred from homology"/>
<dbReference type="InterPro" id="IPR015942">
    <property type="entry name" value="Asp/Glu/hydantoin_racemase"/>
</dbReference>
<gene>
    <name evidence="3" type="ORF">BN4615_P1422</name>
</gene>
<keyword evidence="2 3" id="KW-0413">Isomerase</keyword>
<dbReference type="EC" id="5.1.1.13" evidence="3"/>
<dbReference type="NCBIfam" id="TIGR00035">
    <property type="entry name" value="asp_race"/>
    <property type="match status" value="1"/>
</dbReference>
<dbReference type="GO" id="GO:0047689">
    <property type="term" value="F:aspartate racemase activity"/>
    <property type="evidence" value="ECO:0007669"/>
    <property type="project" value="UniProtKB-EC"/>
</dbReference>
<dbReference type="Gene3D" id="3.40.50.1860">
    <property type="match status" value="2"/>
</dbReference>
<reference evidence="3" key="1">
    <citation type="submission" date="2016-04" db="EMBL/GenBank/DDBJ databases">
        <authorList>
            <person name="Evans L.H."/>
            <person name="Alamgir A."/>
            <person name="Owens N."/>
            <person name="Weber N.D."/>
            <person name="Virtaneva K."/>
            <person name="Barbian K."/>
            <person name="Babar A."/>
            <person name="Rosenke K."/>
        </authorList>
    </citation>
    <scope>NUCLEOTIDE SEQUENCE</scope>
    <source>
        <strain evidence="3">Nono1</strain>
    </source>
</reference>
<organism evidence="3">
    <name type="scientific">Nonomuraea gerenzanensis</name>
    <dbReference type="NCBI Taxonomy" id="93944"/>
    <lineage>
        <taxon>Bacteria</taxon>
        <taxon>Bacillati</taxon>
        <taxon>Actinomycetota</taxon>
        <taxon>Actinomycetes</taxon>
        <taxon>Streptosporangiales</taxon>
        <taxon>Streptosporangiaceae</taxon>
        <taxon>Nonomuraea</taxon>
    </lineage>
</organism>
<dbReference type="InterPro" id="IPR004380">
    <property type="entry name" value="Asp_race"/>
</dbReference>
<dbReference type="AlphaFoldDB" id="A0A1M4DZC8"/>
<dbReference type="PANTHER" id="PTHR21198:SF7">
    <property type="entry name" value="ASPARTATE-GLUTAMATE RACEMASE FAMILY"/>
    <property type="match status" value="1"/>
</dbReference>